<dbReference type="Proteomes" id="UP000012073">
    <property type="component" value="Unassembled WGS sequence"/>
</dbReference>
<keyword evidence="2" id="KW-1185">Reference proteome</keyword>
<gene>
    <name evidence="1" type="ORF">CHC_T00007125001</name>
</gene>
<reference evidence="2" key="1">
    <citation type="journal article" date="2013" name="Proc. Natl. Acad. Sci. U.S.A.">
        <title>Genome structure and metabolic features in the red seaweed Chondrus crispus shed light on evolution of the Archaeplastida.</title>
        <authorList>
            <person name="Collen J."/>
            <person name="Porcel B."/>
            <person name="Carre W."/>
            <person name="Ball S.G."/>
            <person name="Chaparro C."/>
            <person name="Tonon T."/>
            <person name="Barbeyron T."/>
            <person name="Michel G."/>
            <person name="Noel B."/>
            <person name="Valentin K."/>
            <person name="Elias M."/>
            <person name="Artiguenave F."/>
            <person name="Arun A."/>
            <person name="Aury J.M."/>
            <person name="Barbosa-Neto J.F."/>
            <person name="Bothwell J.H."/>
            <person name="Bouget F.Y."/>
            <person name="Brillet L."/>
            <person name="Cabello-Hurtado F."/>
            <person name="Capella-Gutierrez S."/>
            <person name="Charrier B."/>
            <person name="Cladiere L."/>
            <person name="Cock J.M."/>
            <person name="Coelho S.M."/>
            <person name="Colleoni C."/>
            <person name="Czjzek M."/>
            <person name="Da Silva C."/>
            <person name="Delage L."/>
            <person name="Denoeud F."/>
            <person name="Deschamps P."/>
            <person name="Dittami S.M."/>
            <person name="Gabaldon T."/>
            <person name="Gachon C.M."/>
            <person name="Groisillier A."/>
            <person name="Herve C."/>
            <person name="Jabbari K."/>
            <person name="Katinka M."/>
            <person name="Kloareg B."/>
            <person name="Kowalczyk N."/>
            <person name="Labadie K."/>
            <person name="Leblanc C."/>
            <person name="Lopez P.J."/>
            <person name="McLachlan D.H."/>
            <person name="Meslet-Cladiere L."/>
            <person name="Moustafa A."/>
            <person name="Nehr Z."/>
            <person name="Nyvall Collen P."/>
            <person name="Panaud O."/>
            <person name="Partensky F."/>
            <person name="Poulain J."/>
            <person name="Rensing S.A."/>
            <person name="Rousvoal S."/>
            <person name="Samson G."/>
            <person name="Symeonidi A."/>
            <person name="Weissenbach J."/>
            <person name="Zambounis A."/>
            <person name="Wincker P."/>
            <person name="Boyen C."/>
        </authorList>
    </citation>
    <scope>NUCLEOTIDE SEQUENCE [LARGE SCALE GENOMIC DNA]</scope>
    <source>
        <strain evidence="2">cv. Stackhouse</strain>
    </source>
</reference>
<dbReference type="RefSeq" id="XP_005710599.1">
    <property type="nucleotide sequence ID" value="XM_005710542.1"/>
</dbReference>
<dbReference type="GeneID" id="17318312"/>
<dbReference type="Gramene" id="CDF40305">
    <property type="protein sequence ID" value="CDF40305"/>
    <property type="gene ID" value="CHC_T00007125001"/>
</dbReference>
<protein>
    <submittedName>
        <fullName evidence="1">Uncharacterized protein</fullName>
    </submittedName>
</protein>
<organism evidence="1 2">
    <name type="scientific">Chondrus crispus</name>
    <name type="common">Carrageen Irish moss</name>
    <name type="synonym">Polymorpha crispa</name>
    <dbReference type="NCBI Taxonomy" id="2769"/>
    <lineage>
        <taxon>Eukaryota</taxon>
        <taxon>Rhodophyta</taxon>
        <taxon>Florideophyceae</taxon>
        <taxon>Rhodymeniophycidae</taxon>
        <taxon>Gigartinales</taxon>
        <taxon>Gigartinaceae</taxon>
        <taxon>Chondrus</taxon>
    </lineage>
</organism>
<dbReference type="AlphaFoldDB" id="R7QSD8"/>
<dbReference type="KEGG" id="ccp:CHC_T00007125001"/>
<proteinExistence type="predicted"/>
<evidence type="ECO:0000313" key="1">
    <source>
        <dbReference type="EMBL" id="CDF40305.1"/>
    </source>
</evidence>
<name>R7QSD8_CHOCR</name>
<evidence type="ECO:0000313" key="2">
    <source>
        <dbReference type="Proteomes" id="UP000012073"/>
    </source>
</evidence>
<accession>R7QSD8</accession>
<sequence>MPRLFEGPLFLFRPQVGSDHSHDDVYLSFSLWLRPHRTSFVNMVFVQGWRAVILVSLKL</sequence>
<dbReference type="EMBL" id="HG002154">
    <property type="protein sequence ID" value="CDF40305.1"/>
    <property type="molecule type" value="Genomic_DNA"/>
</dbReference>